<dbReference type="EMBL" id="LNQE01001609">
    <property type="protein sequence ID" value="KUG14880.1"/>
    <property type="molecule type" value="Genomic_DNA"/>
</dbReference>
<comment type="caution">
    <text evidence="1">The sequence shown here is derived from an EMBL/GenBank/DDBJ whole genome shotgun (WGS) entry which is preliminary data.</text>
</comment>
<protein>
    <submittedName>
        <fullName evidence="1">Uncharacterized protein</fullName>
    </submittedName>
</protein>
<accession>A0A0W8F1W1</accession>
<evidence type="ECO:0000313" key="1">
    <source>
        <dbReference type="EMBL" id="KUG14880.1"/>
    </source>
</evidence>
<organism evidence="1">
    <name type="scientific">hydrocarbon metagenome</name>
    <dbReference type="NCBI Taxonomy" id="938273"/>
    <lineage>
        <taxon>unclassified sequences</taxon>
        <taxon>metagenomes</taxon>
        <taxon>ecological metagenomes</taxon>
    </lineage>
</organism>
<sequence>MFHILGRDGVDPDAVAEEIRSLYRTWGVSLHGVREYKKNVRRRLAAERIRQSPLRDDPGRGRS</sequence>
<gene>
    <name evidence="1" type="ORF">ASZ90_015467</name>
</gene>
<proteinExistence type="predicted"/>
<dbReference type="AlphaFoldDB" id="A0A0W8F1W1"/>
<reference evidence="1" key="1">
    <citation type="journal article" date="2015" name="Proc. Natl. Acad. Sci. U.S.A.">
        <title>Networks of energetic and metabolic interactions define dynamics in microbial communities.</title>
        <authorList>
            <person name="Embree M."/>
            <person name="Liu J.K."/>
            <person name="Al-Bassam M.M."/>
            <person name="Zengler K."/>
        </authorList>
    </citation>
    <scope>NUCLEOTIDE SEQUENCE</scope>
</reference>
<name>A0A0W8F1W1_9ZZZZ</name>